<evidence type="ECO:0000256" key="2">
    <source>
        <dbReference type="ARBA" id="ARBA00022630"/>
    </source>
</evidence>
<keyword evidence="3" id="KW-0274">FAD</keyword>
<organism evidence="10 12">
    <name type="scientific">Strigomonas culicis</name>
    <dbReference type="NCBI Taxonomy" id="28005"/>
    <lineage>
        <taxon>Eukaryota</taxon>
        <taxon>Discoba</taxon>
        <taxon>Euglenozoa</taxon>
        <taxon>Kinetoplastea</taxon>
        <taxon>Metakinetoplastina</taxon>
        <taxon>Trypanosomatida</taxon>
        <taxon>Trypanosomatidae</taxon>
        <taxon>Strigomonadinae</taxon>
        <taxon>Strigomonas</taxon>
    </lineage>
</organism>
<accession>S9UXR1</accession>
<evidence type="ECO:0000256" key="3">
    <source>
        <dbReference type="ARBA" id="ARBA00022827"/>
    </source>
</evidence>
<proteinExistence type="inferred from homology"/>
<dbReference type="OrthoDB" id="498204at2759"/>
<keyword evidence="4" id="KW-0560">Oxidoreductase</keyword>
<dbReference type="EMBL" id="ATMH01008868">
    <property type="protein sequence ID" value="EPY20716.1"/>
    <property type="molecule type" value="Genomic_DNA"/>
</dbReference>
<dbReference type="Pfam" id="PF01266">
    <property type="entry name" value="DAO"/>
    <property type="match status" value="1"/>
</dbReference>
<comment type="catalytic activity">
    <reaction evidence="5">
        <text>(S)-2-hydroxyglutarate + A = 2-oxoglutarate + AH2</text>
        <dbReference type="Rhea" id="RHEA:21252"/>
        <dbReference type="ChEBI" id="CHEBI:13193"/>
        <dbReference type="ChEBI" id="CHEBI:16782"/>
        <dbReference type="ChEBI" id="CHEBI:16810"/>
        <dbReference type="ChEBI" id="CHEBI:17499"/>
        <dbReference type="EC" id="1.1.99.2"/>
    </reaction>
</comment>
<comment type="similarity">
    <text evidence="6">Belongs to the L2HGDH family.</text>
</comment>
<sequence length="505" mass="55805">MGIYGRVFAGTCTVGFLGITAGAVNYRREYGTLPTDLPSTLHAFSTFSRDDRRDVYDVAIVGGGIVGVATARELRAKYPKKRVILLEKEADVAQHQSGHNSGCIHAGMYYKPGTAMGRLCPRGHDLMVEYCQKNKVPYELCGKLIVASEQSQVPTIEEVYKNGVTNGVKGMTILRSQEEIHQKEPHVRGVAAVWSPQTGITDFAAVCRHMFKQLTANPKLFNYQFRYEAQDFVGVKTPSEELVLIRGRESGHLGPEKTVLAKNVITCCGLCNDEVAAKSGTVFERVGKRIAQTYSFRGRYYELIPEKRSIITSHVYPCPDYRKGMSVGVHFTPTINEGRGRQVIIGPGSALAFAREGYNSYMIDIEYCLNCAFSKGGWVSLFSNMNMIFQMYYMDISRALFLSEAQKLIPEVKASDIEDSFCGVQAIGIDDAGMLAKDLSMEFARPRTTINAELNKNCEVIVGRTALEGVKPLILNVRNAPSPAATACMSIAEDIVKVAGDRFKW</sequence>
<comment type="caution">
    <text evidence="10">The sequence shown here is derived from an EMBL/GenBank/DDBJ whole genome shotgun (WGS) entry which is preliminary data.</text>
</comment>
<dbReference type="GO" id="GO:0047545">
    <property type="term" value="F:(S)-2-hydroxyglutarate dehydrogenase activity"/>
    <property type="evidence" value="ECO:0007669"/>
    <property type="project" value="UniProtKB-EC"/>
</dbReference>
<comment type="cofactor">
    <cofactor evidence="1">
        <name>FAD</name>
        <dbReference type="ChEBI" id="CHEBI:57692"/>
    </cofactor>
</comment>
<evidence type="ECO:0000256" key="5">
    <source>
        <dbReference type="ARBA" id="ARBA00036066"/>
    </source>
</evidence>
<evidence type="ECO:0000313" key="11">
    <source>
        <dbReference type="EMBL" id="EPY20716.1"/>
    </source>
</evidence>
<keyword evidence="2" id="KW-0285">Flavoprotein</keyword>
<dbReference type="EC" id="1.1.99.2" evidence="7"/>
<evidence type="ECO:0000313" key="10">
    <source>
        <dbReference type="EMBL" id="EPY19361.1"/>
    </source>
</evidence>
<dbReference type="InterPro" id="IPR006076">
    <property type="entry name" value="FAD-dep_OxRdtase"/>
</dbReference>
<dbReference type="NCBIfam" id="NF008726">
    <property type="entry name" value="PRK11728.1"/>
    <property type="match status" value="1"/>
</dbReference>
<reference evidence="10 12" key="1">
    <citation type="journal article" date="2013" name="PLoS ONE">
        <title>Predicting the Proteins of Angomonas deanei, Strigomonas culicis and Their Respective Endosymbionts Reveals New Aspects of the Trypanosomatidae Family.</title>
        <authorList>
            <person name="Motta M.C."/>
            <person name="Martins A.C."/>
            <person name="de Souza S.S."/>
            <person name="Catta-Preta C.M."/>
            <person name="Silva R."/>
            <person name="Klein C.C."/>
            <person name="de Almeida L.G."/>
            <person name="de Lima Cunha O."/>
            <person name="Ciapina L.P."/>
            <person name="Brocchi M."/>
            <person name="Colabardini A.C."/>
            <person name="de Araujo Lima B."/>
            <person name="Machado C.R."/>
            <person name="de Almeida Soares C.M."/>
            <person name="Probst C.M."/>
            <person name="de Menezes C.B."/>
            <person name="Thompson C.E."/>
            <person name="Bartholomeu D.C."/>
            <person name="Gradia D.F."/>
            <person name="Pavoni D.P."/>
            <person name="Grisard E.C."/>
            <person name="Fantinatti-Garboggini F."/>
            <person name="Marchini F.K."/>
            <person name="Rodrigues-Luiz G.F."/>
            <person name="Wagner G."/>
            <person name="Goldman G.H."/>
            <person name="Fietto J.L."/>
            <person name="Elias M.C."/>
            <person name="Goldman M.H."/>
            <person name="Sagot M.F."/>
            <person name="Pereira M."/>
            <person name="Stoco P.H."/>
            <person name="de Mendonca-Neto R.P."/>
            <person name="Teixeira S.M."/>
            <person name="Maciel T.E."/>
            <person name="de Oliveira Mendes T.A."/>
            <person name="Urmenyi T.P."/>
            <person name="de Souza W."/>
            <person name="Schenkman S."/>
            <person name="de Vasconcelos A.T."/>
        </authorList>
    </citation>
    <scope>NUCLEOTIDE SEQUENCE [LARGE SCALE GENOMIC DNA]</scope>
</reference>
<dbReference type="InterPro" id="IPR036188">
    <property type="entry name" value="FAD/NAD-bd_sf"/>
</dbReference>
<protein>
    <recommendedName>
        <fullName evidence="8">L-2-hydroxyglutarate dehydrogenase, mitochondrial</fullName>
        <ecNumber evidence="7">1.1.99.2</ecNumber>
    </recommendedName>
</protein>
<dbReference type="PANTHER" id="PTHR43104">
    <property type="entry name" value="L-2-HYDROXYGLUTARATE DEHYDROGENASE, MITOCHONDRIAL"/>
    <property type="match status" value="1"/>
</dbReference>
<evidence type="ECO:0000259" key="9">
    <source>
        <dbReference type="Pfam" id="PF01266"/>
    </source>
</evidence>
<reference evidence="10" key="2">
    <citation type="submission" date="2013-03" db="EMBL/GenBank/DDBJ databases">
        <authorList>
            <person name="Motta M.C.M."/>
            <person name="Martins A.C.A."/>
            <person name="Preta C.M.C.C."/>
            <person name="Silva R."/>
            <person name="de Souza S.S."/>
            <person name="Klein C.C."/>
            <person name="de Almeida L.G.P."/>
            <person name="Cunha O.L."/>
            <person name="Colabardini A.C."/>
            <person name="Lima B.A."/>
            <person name="Machado C.R."/>
            <person name="Soares C.M.A."/>
            <person name="de Menezes C.B.A."/>
            <person name="Bartolomeu D.C."/>
            <person name="Grisard E.C."/>
            <person name="Fantinatti-Garboggini F."/>
            <person name="Rodrigues-Luiz G.F."/>
            <person name="Wagner G."/>
            <person name="Goldman G.H."/>
            <person name="Fietto J.L.R."/>
            <person name="Ciapina L.P."/>
            <person name="Brocchi M."/>
            <person name="Elias M.C."/>
            <person name="Goldman M.H.S."/>
            <person name="Sagot M.-F."/>
            <person name="Pereira M."/>
            <person name="Stoco P.H."/>
            <person name="Teixeira S.M.R."/>
            <person name="de Mendonca-Neto R.P."/>
            <person name="Maciel T.E.F."/>
            <person name="Mendes T.A.O."/>
            <person name="Urmenyi T.P."/>
            <person name="Teixeira M.M.G."/>
            <person name="de Camargo E.F.P."/>
            <person name="de Sousa W."/>
            <person name="Schenkman S."/>
            <person name="de Vasconcelos A.T.R."/>
        </authorList>
    </citation>
    <scope>NUCLEOTIDE SEQUENCE</scope>
</reference>
<gene>
    <name evidence="11" type="ORF">STCU_08868</name>
    <name evidence="10" type="ORF">STCU_09498</name>
</gene>
<evidence type="ECO:0000256" key="1">
    <source>
        <dbReference type="ARBA" id="ARBA00001974"/>
    </source>
</evidence>
<dbReference type="Gene3D" id="3.50.50.60">
    <property type="entry name" value="FAD/NAD(P)-binding domain"/>
    <property type="match status" value="1"/>
</dbReference>
<dbReference type="EMBL" id="ATMH01009498">
    <property type="protein sequence ID" value="EPY19361.1"/>
    <property type="molecule type" value="Genomic_DNA"/>
</dbReference>
<evidence type="ECO:0000256" key="7">
    <source>
        <dbReference type="ARBA" id="ARBA00038878"/>
    </source>
</evidence>
<dbReference type="SUPFAM" id="SSF51905">
    <property type="entry name" value="FAD/NAD(P)-binding domain"/>
    <property type="match status" value="1"/>
</dbReference>
<dbReference type="Proteomes" id="UP000015354">
    <property type="component" value="Unassembled WGS sequence"/>
</dbReference>
<evidence type="ECO:0000313" key="12">
    <source>
        <dbReference type="Proteomes" id="UP000015354"/>
    </source>
</evidence>
<evidence type="ECO:0000256" key="4">
    <source>
        <dbReference type="ARBA" id="ARBA00023002"/>
    </source>
</evidence>
<dbReference type="Gene3D" id="3.30.9.10">
    <property type="entry name" value="D-Amino Acid Oxidase, subunit A, domain 2"/>
    <property type="match status" value="1"/>
</dbReference>
<evidence type="ECO:0000256" key="8">
    <source>
        <dbReference type="ARBA" id="ARBA00041137"/>
    </source>
</evidence>
<dbReference type="AlphaFoldDB" id="S9UXR1"/>
<dbReference type="PANTHER" id="PTHR43104:SF3">
    <property type="entry name" value="FAD DEPENDENT OXIDOREDUCTASE DOMAIN-CONTAINING PROTEIN"/>
    <property type="match status" value="1"/>
</dbReference>
<name>S9UXR1_9TRYP</name>
<keyword evidence="12" id="KW-1185">Reference proteome</keyword>
<feature type="domain" description="FAD dependent oxidoreductase" evidence="9">
    <location>
        <begin position="57"/>
        <end position="431"/>
    </location>
</feature>
<evidence type="ECO:0000256" key="6">
    <source>
        <dbReference type="ARBA" id="ARBA00037941"/>
    </source>
</evidence>